<comment type="similarity">
    <text evidence="1">Belongs to the SURF1 family.</text>
</comment>
<dbReference type="EMBL" id="RDSR01000006">
    <property type="protein sequence ID" value="RNE64068.1"/>
    <property type="molecule type" value="Genomic_DNA"/>
</dbReference>
<evidence type="ECO:0000256" key="1">
    <source>
        <dbReference type="RuleBase" id="RU363076"/>
    </source>
</evidence>
<organism evidence="3 4">
    <name type="scientific">Cryobacterium tepidiphilum</name>
    <dbReference type="NCBI Taxonomy" id="2486026"/>
    <lineage>
        <taxon>Bacteria</taxon>
        <taxon>Bacillati</taxon>
        <taxon>Actinomycetota</taxon>
        <taxon>Actinomycetes</taxon>
        <taxon>Micrococcales</taxon>
        <taxon>Microbacteriaceae</taxon>
        <taxon>Cryobacterium</taxon>
    </lineage>
</organism>
<comment type="subcellular location">
    <subcellularLocation>
        <location evidence="1">Cell membrane</location>
        <topology evidence="1">Multi-pass membrane protein</topology>
    </subcellularLocation>
</comment>
<reference evidence="3 4" key="1">
    <citation type="submission" date="2018-11" db="EMBL/GenBank/DDBJ databases">
        <title>Cryobacterium sp. nov., isolated from rhizosphere soil of lettuce.</title>
        <authorList>
            <person name="Wang Y."/>
        </authorList>
    </citation>
    <scope>NUCLEOTIDE SEQUENCE [LARGE SCALE GENOMIC DNA]</scope>
    <source>
        <strain evidence="3 4">NEAU-85</strain>
    </source>
</reference>
<dbReference type="PROSITE" id="PS50895">
    <property type="entry name" value="SURF1"/>
    <property type="match status" value="1"/>
</dbReference>
<keyword evidence="1" id="KW-0472">Membrane</keyword>
<evidence type="ECO:0000313" key="3">
    <source>
        <dbReference type="EMBL" id="RNE64068.1"/>
    </source>
</evidence>
<gene>
    <name evidence="3" type="ORF">EEJ31_05310</name>
</gene>
<dbReference type="GO" id="GO:0005886">
    <property type="term" value="C:plasma membrane"/>
    <property type="evidence" value="ECO:0007669"/>
    <property type="project" value="UniProtKB-SubCell"/>
</dbReference>
<proteinExistence type="inferred from homology"/>
<protein>
    <recommendedName>
        <fullName evidence="1">SURF1-like protein</fullName>
    </recommendedName>
</protein>
<evidence type="ECO:0000313" key="4">
    <source>
        <dbReference type="Proteomes" id="UP000279859"/>
    </source>
</evidence>
<accession>A0A3M8LHU7</accession>
<dbReference type="InterPro" id="IPR002994">
    <property type="entry name" value="Surf1/Shy1"/>
</dbReference>
<dbReference type="OrthoDB" id="3266379at2"/>
<keyword evidence="4" id="KW-1185">Reference proteome</keyword>
<comment type="caution">
    <text evidence="3">The sequence shown here is derived from an EMBL/GenBank/DDBJ whole genome shotgun (WGS) entry which is preliminary data.</text>
</comment>
<name>A0A3M8LHU7_9MICO</name>
<dbReference type="Proteomes" id="UP000279859">
    <property type="component" value="Unassembled WGS sequence"/>
</dbReference>
<feature type="region of interest" description="Disordered" evidence="2">
    <location>
        <begin position="239"/>
        <end position="259"/>
    </location>
</feature>
<sequence length="259" mass="27600">MLRPRWVLALLLALAIAAGFALLGQWQLERALASGAVVERQTEHVVPLSTVLAPGNDVHDTAIGQKVTVTGRYVPGDEQLVQGRVNHGDEGFWVVSHLVTDTASIPVARGWAKERADAEAAMATLEADAAASVTVTGRFLPSEAPVVPADGADPHSMSTLSVAALINLWTPTGSPDVYLGYVVADSAPAGLETISSPPPEEPFTLNWLNIFYAAEWAVFAGFAVFLWYRLVKDALEREEEEVALREGQRSPASAPPPGT</sequence>
<evidence type="ECO:0000256" key="2">
    <source>
        <dbReference type="SAM" id="MobiDB-lite"/>
    </source>
</evidence>
<dbReference type="CDD" id="cd06662">
    <property type="entry name" value="SURF1"/>
    <property type="match status" value="1"/>
</dbReference>
<keyword evidence="1" id="KW-1003">Cell membrane</keyword>
<dbReference type="Pfam" id="PF02104">
    <property type="entry name" value="SURF1"/>
    <property type="match status" value="1"/>
</dbReference>
<dbReference type="AlphaFoldDB" id="A0A3M8LHU7"/>